<accession>X1PW86</accession>
<organism evidence="1">
    <name type="scientific">marine sediment metagenome</name>
    <dbReference type="NCBI Taxonomy" id="412755"/>
    <lineage>
        <taxon>unclassified sequences</taxon>
        <taxon>metagenomes</taxon>
        <taxon>ecological metagenomes</taxon>
    </lineage>
</organism>
<comment type="caution">
    <text evidence="1">The sequence shown here is derived from an EMBL/GenBank/DDBJ whole genome shotgun (WGS) entry which is preliminary data.</text>
</comment>
<protein>
    <submittedName>
        <fullName evidence="1">Uncharacterized protein</fullName>
    </submittedName>
</protein>
<reference evidence="1" key="1">
    <citation type="journal article" date="2014" name="Front. Microbiol.">
        <title>High frequency of phylogenetically diverse reductive dehalogenase-homologous genes in deep subseafloor sedimentary metagenomes.</title>
        <authorList>
            <person name="Kawai M."/>
            <person name="Futagami T."/>
            <person name="Toyoda A."/>
            <person name="Takaki Y."/>
            <person name="Nishi S."/>
            <person name="Hori S."/>
            <person name="Arai W."/>
            <person name="Tsubouchi T."/>
            <person name="Morono Y."/>
            <person name="Uchiyama I."/>
            <person name="Ito T."/>
            <person name="Fujiyama A."/>
            <person name="Inagaki F."/>
            <person name="Takami H."/>
        </authorList>
    </citation>
    <scope>NUCLEOTIDE SEQUENCE</scope>
    <source>
        <strain evidence="1">Expedition CK06-06</strain>
    </source>
</reference>
<evidence type="ECO:0000313" key="1">
    <source>
        <dbReference type="EMBL" id="GAI60527.1"/>
    </source>
</evidence>
<gene>
    <name evidence="1" type="ORF">S12H4_07608</name>
</gene>
<name>X1PW86_9ZZZZ</name>
<dbReference type="EMBL" id="BARW01002829">
    <property type="protein sequence ID" value="GAI60527.1"/>
    <property type="molecule type" value="Genomic_DNA"/>
</dbReference>
<sequence length="48" mass="6026">MTFNPGLKEWYCTECYKLIQDDYKRRKVLRDKGEDYGDFREEFYKTFV</sequence>
<proteinExistence type="predicted"/>
<dbReference type="AlphaFoldDB" id="X1PW86"/>